<name>A0A668APQ5_9TELE</name>
<evidence type="ECO:0000256" key="1">
    <source>
        <dbReference type="SAM" id="Phobius"/>
    </source>
</evidence>
<reference evidence="3" key="2">
    <citation type="submission" date="2025-08" db="UniProtKB">
        <authorList>
            <consortium name="Ensembl"/>
        </authorList>
    </citation>
    <scope>IDENTIFICATION</scope>
</reference>
<dbReference type="SMART" id="SM00034">
    <property type="entry name" value="CLECT"/>
    <property type="match status" value="1"/>
</dbReference>
<keyword evidence="4" id="KW-1185">Reference proteome</keyword>
<dbReference type="PANTHER" id="PTHR45784:SF3">
    <property type="entry name" value="C-TYPE LECTIN DOMAIN FAMILY 4 MEMBER K-LIKE-RELATED"/>
    <property type="match status" value="1"/>
</dbReference>
<organism evidence="3 4">
    <name type="scientific">Myripristis murdjan</name>
    <name type="common">pinecone soldierfish</name>
    <dbReference type="NCBI Taxonomy" id="586833"/>
    <lineage>
        <taxon>Eukaryota</taxon>
        <taxon>Metazoa</taxon>
        <taxon>Chordata</taxon>
        <taxon>Craniata</taxon>
        <taxon>Vertebrata</taxon>
        <taxon>Euteleostomi</taxon>
        <taxon>Actinopterygii</taxon>
        <taxon>Neopterygii</taxon>
        <taxon>Teleostei</taxon>
        <taxon>Neoteleostei</taxon>
        <taxon>Acanthomorphata</taxon>
        <taxon>Holocentriformes</taxon>
        <taxon>Holocentridae</taxon>
        <taxon>Myripristis</taxon>
    </lineage>
</organism>
<dbReference type="GeneTree" id="ENSGT00940000163911"/>
<reference evidence="3" key="3">
    <citation type="submission" date="2025-09" db="UniProtKB">
        <authorList>
            <consortium name="Ensembl"/>
        </authorList>
    </citation>
    <scope>IDENTIFICATION</scope>
</reference>
<reference evidence="3" key="1">
    <citation type="submission" date="2019-06" db="EMBL/GenBank/DDBJ databases">
        <authorList>
            <consortium name="Wellcome Sanger Institute Data Sharing"/>
        </authorList>
    </citation>
    <scope>NUCLEOTIDE SEQUENCE [LARGE SCALE GENOMIC DNA]</scope>
</reference>
<dbReference type="InterPro" id="IPR016186">
    <property type="entry name" value="C-type_lectin-like/link_sf"/>
</dbReference>
<dbReference type="CDD" id="cd03602">
    <property type="entry name" value="CLECT_1"/>
    <property type="match status" value="1"/>
</dbReference>
<dbReference type="AlphaFoldDB" id="A0A668APQ5"/>
<dbReference type="Gene3D" id="3.10.100.10">
    <property type="entry name" value="Mannose-Binding Protein A, subunit A"/>
    <property type="match status" value="1"/>
</dbReference>
<keyword evidence="1" id="KW-0812">Transmembrane</keyword>
<sequence>NNLISSYLLIKTSLIFLAAAQLFLFVYLFSMCLFHVVKETKNWTEAQRYCRENYTDLAIVRNEDENTNISSLVRPANTFVWIGLFRVFWKWSDGSTMSFTNWQQKPDGRQKETCVVTSSNGKWLVRPCSERKSFVCYGAGEFRSF</sequence>
<protein>
    <recommendedName>
        <fullName evidence="2">C-type lectin domain-containing protein</fullName>
    </recommendedName>
</protein>
<keyword evidence="1" id="KW-1133">Transmembrane helix</keyword>
<accession>A0A668APQ5</accession>
<feature type="transmembrane region" description="Helical" evidence="1">
    <location>
        <begin position="14"/>
        <end position="37"/>
    </location>
</feature>
<dbReference type="InterPro" id="IPR016187">
    <property type="entry name" value="CTDL_fold"/>
</dbReference>
<dbReference type="Ensembl" id="ENSMMDT00005056530.1">
    <property type="protein sequence ID" value="ENSMMDP00005055472.1"/>
    <property type="gene ID" value="ENSMMDG00005024819.1"/>
</dbReference>
<dbReference type="Pfam" id="PF00059">
    <property type="entry name" value="Lectin_C"/>
    <property type="match status" value="1"/>
</dbReference>
<evidence type="ECO:0000259" key="2">
    <source>
        <dbReference type="PROSITE" id="PS50041"/>
    </source>
</evidence>
<evidence type="ECO:0000313" key="4">
    <source>
        <dbReference type="Proteomes" id="UP000472263"/>
    </source>
</evidence>
<dbReference type="SUPFAM" id="SSF56436">
    <property type="entry name" value="C-type lectin-like"/>
    <property type="match status" value="1"/>
</dbReference>
<dbReference type="PANTHER" id="PTHR45784">
    <property type="entry name" value="C-TYPE LECTIN DOMAIN FAMILY 20 MEMBER A-RELATED"/>
    <property type="match status" value="1"/>
</dbReference>
<keyword evidence="1" id="KW-0472">Membrane</keyword>
<dbReference type="Proteomes" id="UP000472263">
    <property type="component" value="Chromosome 3"/>
</dbReference>
<feature type="domain" description="C-type lectin" evidence="2">
    <location>
        <begin position="29"/>
        <end position="137"/>
    </location>
</feature>
<dbReference type="PROSITE" id="PS50041">
    <property type="entry name" value="C_TYPE_LECTIN_2"/>
    <property type="match status" value="1"/>
</dbReference>
<dbReference type="InParanoid" id="A0A668APQ5"/>
<proteinExistence type="predicted"/>
<dbReference type="InterPro" id="IPR001304">
    <property type="entry name" value="C-type_lectin-like"/>
</dbReference>
<dbReference type="FunCoup" id="A0A668APQ5">
    <property type="interactions" value="13"/>
</dbReference>
<evidence type="ECO:0000313" key="3">
    <source>
        <dbReference type="Ensembl" id="ENSMMDP00005055472.1"/>
    </source>
</evidence>